<keyword evidence="2" id="KW-1133">Transmembrane helix</keyword>
<dbReference type="InterPro" id="IPR035965">
    <property type="entry name" value="PAS-like_dom_sf"/>
</dbReference>
<dbReference type="InterPro" id="IPR052155">
    <property type="entry name" value="Biofilm_reg_signaling"/>
</dbReference>
<dbReference type="EMBL" id="CP158568">
    <property type="protein sequence ID" value="XBY44576.1"/>
    <property type="molecule type" value="Genomic_DNA"/>
</dbReference>
<evidence type="ECO:0000259" key="3">
    <source>
        <dbReference type="PROSITE" id="PS50883"/>
    </source>
</evidence>
<dbReference type="NCBIfam" id="TIGR00254">
    <property type="entry name" value="GGDEF"/>
    <property type="match status" value="1"/>
</dbReference>
<sequence>MTEPSGRDRAGPAPNGTSTGPSLTRFERFVVSLSDAMCKRTIGLRFAAVTVGTAAAVFALLITIITYQLQAGVARQATELEHLSDTKLSERLDSEAKLAAARVRFQLSDMLPRLEAIAQRADTGRAVASRNVVAISQLLGPAAEAAHIDEILIVDPAGAVIGASDGAVDLLGAYRRINTSRLKQGIARVVETSLPNKPFTERMTVYARDEIAQIFRANEPLSIAEVAVYPLFDDFGEVTGAMVGYRKLRRSEPVLQEFSRLTNTGIVVLGPDGTASAAGLADIPYAVSAVPNSLLLRMANGRYIGRCVTFESIVDVCALAPLNELYLSRNELIRIAESDGQSLIAKLIGLGVLSLCAFAGISILLVGQVTRPLAEITRTVEAVAAGQYRDKVAGSDRSDEVGNIARAVEILQSSLRERDQLRANAIRQNAMLRARDHELNLQNMRFDAALNNMPHALCMFDEDGRLIVSNYQFEKIYRLPPGTVSAGVTERDLMAAIGPLLAGGSGDGNDGAGIEPTTGVHQQDLADGRTIAVTRQRMLGGGWVAVYEDITERRRAERRIMELATRDTLTKLPNRFVLRQRMELSLADIETTGAELTVYCLDLDAFKTINDTLGHPFGDLLLVKVAERLTEVAGAYDTIVRLGGDEFAVVTTTPQTDEARSAYAETIIGAVAATYDLDGKKAAVGVSIGTAVAPRDGREANELLKRADLALYTAKAEGKNTHRFFAPALEEALNRRRDMEIDLAKALEAGEFEPFFQPIVDVRTRMVTGFEALLRWRHPTRGLVPPGEFIPFAEEIGLIGAMGEWVLRRACEMAAGWPLPLKVSVNISPRQVRSRGLVNTVMNALAATGLPASRLELEVTESVLLEEDEDTVATLMQLRALGVRFAMDDFGTGYSSLRSLRAFPFDRLKIDQSFVRNMATTAESLAIVTSIIDLAESLGMATTAEGVETAEQFDMLRRAGCVEIQGFYFGRPRPNDSVPEVLQGFGMTWDAAAIAPMPAPAAEARIAEARMADHRTAETTSANAAAQSATAPGASLSVGVTDSQPPKLRAAR</sequence>
<gene>
    <name evidence="6" type="ORF">ABS361_21650</name>
</gene>
<dbReference type="RefSeq" id="WP_407049668.1">
    <property type="nucleotide sequence ID" value="NZ_CP158568.1"/>
</dbReference>
<feature type="compositionally biased region" description="Low complexity" evidence="1">
    <location>
        <begin position="1018"/>
        <end position="1035"/>
    </location>
</feature>
<dbReference type="PROSITE" id="PS50883">
    <property type="entry name" value="EAL"/>
    <property type="match status" value="1"/>
</dbReference>
<dbReference type="GO" id="GO:0016020">
    <property type="term" value="C:membrane"/>
    <property type="evidence" value="ECO:0007669"/>
    <property type="project" value="InterPro"/>
</dbReference>
<dbReference type="InterPro" id="IPR043128">
    <property type="entry name" value="Rev_trsase/Diguanyl_cyclase"/>
</dbReference>
<evidence type="ECO:0000259" key="5">
    <source>
        <dbReference type="PROSITE" id="PS50887"/>
    </source>
</evidence>
<dbReference type="PANTHER" id="PTHR44757">
    <property type="entry name" value="DIGUANYLATE CYCLASE DGCP"/>
    <property type="match status" value="1"/>
</dbReference>
<dbReference type="SMART" id="SM00304">
    <property type="entry name" value="HAMP"/>
    <property type="match status" value="1"/>
</dbReference>
<dbReference type="PROSITE" id="PS50887">
    <property type="entry name" value="GGDEF"/>
    <property type="match status" value="1"/>
</dbReference>
<keyword evidence="2" id="KW-0472">Membrane</keyword>
<protein>
    <submittedName>
        <fullName evidence="6">EAL domain-containing protein</fullName>
    </submittedName>
</protein>
<dbReference type="GO" id="GO:0007165">
    <property type="term" value="P:signal transduction"/>
    <property type="evidence" value="ECO:0007669"/>
    <property type="project" value="InterPro"/>
</dbReference>
<dbReference type="CDD" id="cd06225">
    <property type="entry name" value="HAMP"/>
    <property type="match status" value="1"/>
</dbReference>
<dbReference type="Gene3D" id="3.30.450.20">
    <property type="entry name" value="PAS domain"/>
    <property type="match status" value="1"/>
</dbReference>
<dbReference type="KEGG" id="mflg:ABS361_21650"/>
<name>A0AAU7XAH0_9HYPH</name>
<dbReference type="Gene3D" id="3.30.70.270">
    <property type="match status" value="1"/>
</dbReference>
<dbReference type="InterPro" id="IPR029787">
    <property type="entry name" value="Nucleotide_cyclase"/>
</dbReference>
<dbReference type="SUPFAM" id="SSF55073">
    <property type="entry name" value="Nucleotide cyclase"/>
    <property type="match status" value="1"/>
</dbReference>
<keyword evidence="2" id="KW-0812">Transmembrane</keyword>
<dbReference type="SUPFAM" id="SSF55785">
    <property type="entry name" value="PYP-like sensor domain (PAS domain)"/>
    <property type="match status" value="1"/>
</dbReference>
<dbReference type="Pfam" id="PF00672">
    <property type="entry name" value="HAMP"/>
    <property type="match status" value="1"/>
</dbReference>
<dbReference type="PROSITE" id="PS50885">
    <property type="entry name" value="HAMP"/>
    <property type="match status" value="1"/>
</dbReference>
<dbReference type="SMART" id="SM00267">
    <property type="entry name" value="GGDEF"/>
    <property type="match status" value="1"/>
</dbReference>
<dbReference type="AlphaFoldDB" id="A0AAU7XAH0"/>
<dbReference type="FunFam" id="3.20.20.450:FF:000001">
    <property type="entry name" value="Cyclic di-GMP phosphodiesterase yahA"/>
    <property type="match status" value="1"/>
</dbReference>
<evidence type="ECO:0000313" key="6">
    <source>
        <dbReference type="EMBL" id="XBY44576.1"/>
    </source>
</evidence>
<evidence type="ECO:0000256" key="1">
    <source>
        <dbReference type="SAM" id="MobiDB-lite"/>
    </source>
</evidence>
<feature type="region of interest" description="Disordered" evidence="1">
    <location>
        <begin position="1"/>
        <end position="21"/>
    </location>
</feature>
<feature type="domain" description="EAL" evidence="3">
    <location>
        <begin position="736"/>
        <end position="986"/>
    </location>
</feature>
<feature type="compositionally biased region" description="Basic and acidic residues" evidence="1">
    <location>
        <begin position="1"/>
        <end position="10"/>
    </location>
</feature>
<dbReference type="InterPro" id="IPR003660">
    <property type="entry name" value="HAMP_dom"/>
</dbReference>
<dbReference type="Gene3D" id="6.10.340.10">
    <property type="match status" value="1"/>
</dbReference>
<feature type="domain" description="GGDEF" evidence="5">
    <location>
        <begin position="594"/>
        <end position="727"/>
    </location>
</feature>
<proteinExistence type="predicted"/>
<feature type="domain" description="HAMP" evidence="4">
    <location>
        <begin position="367"/>
        <end position="420"/>
    </location>
</feature>
<reference evidence="6" key="1">
    <citation type="submission" date="2024-06" db="EMBL/GenBank/DDBJ databases">
        <title>Methylostella associata gen. nov., sp. nov., a novel Ancalomicrobiaceae-affiliated facultatively methylotrophic bacteria that feed on methanotrophs of the genus Methylococcus.</title>
        <authorList>
            <person name="Saltykova V."/>
            <person name="Danilova O.V."/>
            <person name="Oshkin I.Y."/>
            <person name="Belova S.E."/>
            <person name="Pimenov N.V."/>
            <person name="Dedysh S.N."/>
        </authorList>
    </citation>
    <scope>NUCLEOTIDE SEQUENCE</scope>
    <source>
        <strain evidence="6">S20</strain>
    </source>
</reference>
<dbReference type="Gene3D" id="3.20.20.450">
    <property type="entry name" value="EAL domain"/>
    <property type="match status" value="1"/>
</dbReference>
<dbReference type="InterPro" id="IPR000160">
    <property type="entry name" value="GGDEF_dom"/>
</dbReference>
<dbReference type="SUPFAM" id="SSF158472">
    <property type="entry name" value="HAMP domain-like"/>
    <property type="match status" value="1"/>
</dbReference>
<evidence type="ECO:0000256" key="2">
    <source>
        <dbReference type="SAM" id="Phobius"/>
    </source>
</evidence>
<organism evidence="6">
    <name type="scientific">Methyloraptor flagellatus</name>
    <dbReference type="NCBI Taxonomy" id="3162530"/>
    <lineage>
        <taxon>Bacteria</taxon>
        <taxon>Pseudomonadati</taxon>
        <taxon>Pseudomonadota</taxon>
        <taxon>Alphaproteobacteria</taxon>
        <taxon>Hyphomicrobiales</taxon>
        <taxon>Ancalomicrobiaceae</taxon>
        <taxon>Methyloraptor</taxon>
    </lineage>
</organism>
<dbReference type="SUPFAM" id="SSF141868">
    <property type="entry name" value="EAL domain-like"/>
    <property type="match status" value="1"/>
</dbReference>
<dbReference type="Pfam" id="PF00990">
    <property type="entry name" value="GGDEF"/>
    <property type="match status" value="1"/>
</dbReference>
<feature type="region of interest" description="Disordered" evidence="1">
    <location>
        <begin position="1012"/>
        <end position="1052"/>
    </location>
</feature>
<dbReference type="InterPro" id="IPR001633">
    <property type="entry name" value="EAL_dom"/>
</dbReference>
<dbReference type="Pfam" id="PF00563">
    <property type="entry name" value="EAL"/>
    <property type="match status" value="1"/>
</dbReference>
<dbReference type="PANTHER" id="PTHR44757:SF2">
    <property type="entry name" value="BIOFILM ARCHITECTURE MAINTENANCE PROTEIN MBAA"/>
    <property type="match status" value="1"/>
</dbReference>
<dbReference type="InterPro" id="IPR035919">
    <property type="entry name" value="EAL_sf"/>
</dbReference>
<feature type="transmembrane region" description="Helical" evidence="2">
    <location>
        <begin position="42"/>
        <end position="67"/>
    </location>
</feature>
<evidence type="ECO:0000259" key="4">
    <source>
        <dbReference type="PROSITE" id="PS50885"/>
    </source>
</evidence>
<accession>A0AAU7XAH0</accession>
<dbReference type="Pfam" id="PF12860">
    <property type="entry name" value="PAS_7"/>
    <property type="match status" value="1"/>
</dbReference>
<dbReference type="CDD" id="cd01949">
    <property type="entry name" value="GGDEF"/>
    <property type="match status" value="1"/>
</dbReference>
<dbReference type="SMART" id="SM00052">
    <property type="entry name" value="EAL"/>
    <property type="match status" value="1"/>
</dbReference>
<dbReference type="CDD" id="cd01948">
    <property type="entry name" value="EAL"/>
    <property type="match status" value="1"/>
</dbReference>